<protein>
    <submittedName>
        <fullName evidence="1">Uncharacterized protein</fullName>
    </submittedName>
</protein>
<dbReference type="AlphaFoldDB" id="A0A8W7PBU3"/>
<dbReference type="Proteomes" id="UP000075882">
    <property type="component" value="Unassembled WGS sequence"/>
</dbReference>
<sequence length="248" mass="27916">MVFDADECSGAGDAGCILSRVQFGRSSCSCTQFAAPFAFDPNGTATMRLSGLRFTSNDAPPPPPPAPPTTVPVLLQQQMLMLLQQQLTPGRCVDFAQHARKQPPPRQPHTVRHEQHVARAHVQHRERILERFRHIVRQVKEAHVASLGKPGRCWPAGRSPTTLIPPAARCRHRVKYVERWIRQLRCDHEHAHAGYERRHAADRLQQIVIEVVKVTEHERDAFAQVAVGVLHPLPGTHRPAGVLRQRRL</sequence>
<reference evidence="1" key="1">
    <citation type="submission" date="2022-08" db="UniProtKB">
        <authorList>
            <consortium name="EnsemblMetazoa"/>
        </authorList>
    </citation>
    <scope>IDENTIFICATION</scope>
</reference>
<organism evidence="1">
    <name type="scientific">Anopheles coluzzii</name>
    <name type="common">African malaria mosquito</name>
    <dbReference type="NCBI Taxonomy" id="1518534"/>
    <lineage>
        <taxon>Eukaryota</taxon>
        <taxon>Metazoa</taxon>
        <taxon>Ecdysozoa</taxon>
        <taxon>Arthropoda</taxon>
        <taxon>Hexapoda</taxon>
        <taxon>Insecta</taxon>
        <taxon>Pterygota</taxon>
        <taxon>Neoptera</taxon>
        <taxon>Endopterygota</taxon>
        <taxon>Diptera</taxon>
        <taxon>Nematocera</taxon>
        <taxon>Culicoidea</taxon>
        <taxon>Culicidae</taxon>
        <taxon>Anophelinae</taxon>
        <taxon>Anopheles</taxon>
    </lineage>
</organism>
<accession>A0A8W7PBU3</accession>
<evidence type="ECO:0000313" key="1">
    <source>
        <dbReference type="EnsemblMetazoa" id="ACOM029102-PA.1"/>
    </source>
</evidence>
<dbReference type="EnsemblMetazoa" id="ACOM029102-RA">
    <property type="protein sequence ID" value="ACOM029102-PA.1"/>
    <property type="gene ID" value="ACOM029102"/>
</dbReference>
<name>A0A8W7PBU3_ANOCL</name>
<proteinExistence type="predicted"/>